<accession>A0ABT7BA64</accession>
<dbReference type="EMBL" id="JAQOSO010000084">
    <property type="protein sequence ID" value="MDJ1175489.1"/>
    <property type="molecule type" value="Genomic_DNA"/>
</dbReference>
<name>A0ABT7BA64_9CYAN</name>
<evidence type="ECO:0000313" key="1">
    <source>
        <dbReference type="EMBL" id="MDJ1175489.1"/>
    </source>
</evidence>
<protein>
    <recommendedName>
        <fullName evidence="3">Sugar transferase</fullName>
    </recommendedName>
</protein>
<sequence length="307" mass="35655">MDLAPIAFFAYKRPEHTLKALSSLSKCDLAKDSKLYVFCDGAKCAEDMESVLKVREVAKSQLWCGEVEIIEQEKNMGLARSIISGVTNLCQESGKVIVLEDDLLLHPCFLEYMNTGLNLYENEKQVMQIGGHMFPANFKPETDSIFLPYITSWGWATWERAWNYFDPNLSGYPELKNNRKLRYKFDLDGSYYYFSLLEGFMNGKVDSWAIVWYLSVFMQEGLTLFPVYSLVDNIGFDGSGIHCKQKNLPVARPPKGFRVRTYPNEIKESIYKKKVFRGYAKGQNHNLWTRLRRKLQVRTRLKKLLKR</sequence>
<evidence type="ECO:0008006" key="3">
    <source>
        <dbReference type="Google" id="ProtNLM"/>
    </source>
</evidence>
<proteinExistence type="predicted"/>
<reference evidence="1 2" key="1">
    <citation type="submission" date="2023-01" db="EMBL/GenBank/DDBJ databases">
        <title>Novel diversity within Roseofilum (Cyanobacteria; Desertifilaceae) from marine benthic mats with descriptions of four novel species.</title>
        <authorList>
            <person name="Wang Y."/>
            <person name="Berthold D.E."/>
            <person name="Hu J."/>
            <person name="Lefler F.W."/>
            <person name="Laughinghouse H.D. IV."/>
        </authorList>
    </citation>
    <scope>NUCLEOTIDE SEQUENCE [LARGE SCALE GENOMIC DNA]</scope>
    <source>
        <strain evidence="1 2">BLCC-M114</strain>
    </source>
</reference>
<dbReference type="SUPFAM" id="SSF53448">
    <property type="entry name" value="Nucleotide-diphospho-sugar transferases"/>
    <property type="match status" value="1"/>
</dbReference>
<gene>
    <name evidence="1" type="ORF">PMG25_15470</name>
</gene>
<keyword evidence="2" id="KW-1185">Reference proteome</keyword>
<dbReference type="RefSeq" id="WP_283767792.1">
    <property type="nucleotide sequence ID" value="NZ_JAQOSO010000084.1"/>
</dbReference>
<evidence type="ECO:0000313" key="2">
    <source>
        <dbReference type="Proteomes" id="UP001235849"/>
    </source>
</evidence>
<dbReference type="Proteomes" id="UP001235849">
    <property type="component" value="Unassembled WGS sequence"/>
</dbReference>
<comment type="caution">
    <text evidence="1">The sequence shown here is derived from an EMBL/GenBank/DDBJ whole genome shotgun (WGS) entry which is preliminary data.</text>
</comment>
<dbReference type="InterPro" id="IPR029044">
    <property type="entry name" value="Nucleotide-diphossugar_trans"/>
</dbReference>
<dbReference type="Gene3D" id="3.90.550.10">
    <property type="entry name" value="Spore Coat Polysaccharide Biosynthesis Protein SpsA, Chain A"/>
    <property type="match status" value="1"/>
</dbReference>
<organism evidence="1 2">
    <name type="scientific">Roseofilum capinflatum BLCC-M114</name>
    <dbReference type="NCBI Taxonomy" id="3022440"/>
    <lineage>
        <taxon>Bacteria</taxon>
        <taxon>Bacillati</taxon>
        <taxon>Cyanobacteriota</taxon>
        <taxon>Cyanophyceae</taxon>
        <taxon>Desertifilales</taxon>
        <taxon>Desertifilaceae</taxon>
        <taxon>Roseofilum</taxon>
        <taxon>Roseofilum capinflatum</taxon>
    </lineage>
</organism>